<dbReference type="CDD" id="cd03801">
    <property type="entry name" value="GT4_PimA-like"/>
    <property type="match status" value="1"/>
</dbReference>
<dbReference type="Gene3D" id="3.40.50.2000">
    <property type="entry name" value="Glycogen Phosphorylase B"/>
    <property type="match status" value="2"/>
</dbReference>
<dbReference type="EMBL" id="JAVJIU010000001">
    <property type="protein sequence ID" value="MDR5589719.1"/>
    <property type="molecule type" value="Genomic_DNA"/>
</dbReference>
<sequence length="345" mass="39581">MNLWINNAEIVEVLAPLIKNQTPHKSLRYIHPDLKFNALPVLSLLSFLSALQTLIFLPVVFFKILSAMSRADHLHIRCPGNIGLIACIAQIFFPQKNKTAKYAGNWDRNSKQPWSYNLQKWILKNEHLSKNMNVLVYGKWENESRNIQSFYTASFSEKEKTQIEKEFTAPYRFIYVGNLVKGKGVLKAIDFVVKLKKLGYNCTLKIYGGGILEESVKEYILKNNLSETVVVMGRKTLDELQEAYKKAHFIILLSKSEGWPKALAEGMWYGAISISTRVSCVPWMLGDGERGLLVDNEESNTDLGIKKMKYLLDRPEILEEMSRQSILWAQEFSLEGFDQDIKSFL</sequence>
<proteinExistence type="predicted"/>
<evidence type="ECO:0000256" key="1">
    <source>
        <dbReference type="ARBA" id="ARBA00022679"/>
    </source>
</evidence>
<organism evidence="4 5">
    <name type="scientific">Christiangramia sediminicola</name>
    <dbReference type="NCBI Taxonomy" id="3073267"/>
    <lineage>
        <taxon>Bacteria</taxon>
        <taxon>Pseudomonadati</taxon>
        <taxon>Bacteroidota</taxon>
        <taxon>Flavobacteriia</taxon>
        <taxon>Flavobacteriales</taxon>
        <taxon>Flavobacteriaceae</taxon>
        <taxon>Christiangramia</taxon>
    </lineage>
</organism>
<keyword evidence="1" id="KW-0808">Transferase</keyword>
<feature type="transmembrane region" description="Helical" evidence="2">
    <location>
        <begin position="41"/>
        <end position="62"/>
    </location>
</feature>
<keyword evidence="2" id="KW-1133">Transmembrane helix</keyword>
<feature type="domain" description="Glycosyl transferase family 1" evidence="3">
    <location>
        <begin position="159"/>
        <end position="325"/>
    </location>
</feature>
<evidence type="ECO:0000256" key="2">
    <source>
        <dbReference type="SAM" id="Phobius"/>
    </source>
</evidence>
<dbReference type="PANTHER" id="PTHR46401:SF2">
    <property type="entry name" value="GLYCOSYLTRANSFERASE WBBK-RELATED"/>
    <property type="match status" value="1"/>
</dbReference>
<accession>A0ABU1EP17</accession>
<evidence type="ECO:0000313" key="4">
    <source>
        <dbReference type="EMBL" id="MDR5589719.1"/>
    </source>
</evidence>
<name>A0ABU1EP17_9FLAO</name>
<comment type="caution">
    <text evidence="4">The sequence shown here is derived from an EMBL/GenBank/DDBJ whole genome shotgun (WGS) entry which is preliminary data.</text>
</comment>
<keyword evidence="2" id="KW-0472">Membrane</keyword>
<gene>
    <name evidence="4" type="ORF">RE431_03650</name>
</gene>
<dbReference type="SUPFAM" id="SSF53756">
    <property type="entry name" value="UDP-Glycosyltransferase/glycogen phosphorylase"/>
    <property type="match status" value="1"/>
</dbReference>
<evidence type="ECO:0000259" key="3">
    <source>
        <dbReference type="Pfam" id="PF00534"/>
    </source>
</evidence>
<dbReference type="InterPro" id="IPR001296">
    <property type="entry name" value="Glyco_trans_1"/>
</dbReference>
<dbReference type="Proteomes" id="UP001257234">
    <property type="component" value="Unassembled WGS sequence"/>
</dbReference>
<keyword evidence="2" id="KW-0812">Transmembrane</keyword>
<dbReference type="RefSeq" id="WP_309560593.1">
    <property type="nucleotide sequence ID" value="NZ_JAVJIU010000001.1"/>
</dbReference>
<protein>
    <submittedName>
        <fullName evidence="4">Glycosyltransferase</fullName>
    </submittedName>
</protein>
<evidence type="ECO:0000313" key="5">
    <source>
        <dbReference type="Proteomes" id="UP001257234"/>
    </source>
</evidence>
<reference evidence="5" key="1">
    <citation type="submission" date="2023-07" db="EMBL/GenBank/DDBJ databases">
        <title>Christiangramia sp. SM2212., a novel bacterium of the family Flavobacteriaceae isolated from the sea sediment.</title>
        <authorList>
            <person name="Wang J."/>
            <person name="Zhang X."/>
        </authorList>
    </citation>
    <scope>NUCLEOTIDE SEQUENCE [LARGE SCALE GENOMIC DNA]</scope>
    <source>
        <strain evidence="5">SM2212</strain>
    </source>
</reference>
<dbReference type="PANTHER" id="PTHR46401">
    <property type="entry name" value="GLYCOSYLTRANSFERASE WBBK-RELATED"/>
    <property type="match status" value="1"/>
</dbReference>
<dbReference type="Pfam" id="PF00534">
    <property type="entry name" value="Glycos_transf_1"/>
    <property type="match status" value="1"/>
</dbReference>
<keyword evidence="5" id="KW-1185">Reference proteome</keyword>